<evidence type="ECO:0000313" key="4">
    <source>
        <dbReference type="EMBL" id="MBM7850688.1"/>
    </source>
</evidence>
<reference evidence="3" key="3">
    <citation type="submission" date="2023-01" db="EMBL/GenBank/DDBJ databases">
        <authorList>
            <person name="Sun Q."/>
            <person name="Evtushenko L."/>
        </authorList>
    </citation>
    <scope>NUCLEOTIDE SEQUENCE</scope>
    <source>
        <strain evidence="3">VKM B-1606</strain>
    </source>
</reference>
<evidence type="ECO:0000313" key="6">
    <source>
        <dbReference type="Proteomes" id="UP001143400"/>
    </source>
</evidence>
<dbReference type="InterPro" id="IPR050557">
    <property type="entry name" value="RTX_toxin/Mannuronan_C5-epim"/>
</dbReference>
<comment type="subcellular location">
    <subcellularLocation>
        <location evidence="1">Secreted</location>
    </subcellularLocation>
</comment>
<evidence type="ECO:0000256" key="2">
    <source>
        <dbReference type="ARBA" id="ARBA00022525"/>
    </source>
</evidence>
<name>A0A9W6IT25_9HYPH</name>
<keyword evidence="5" id="KW-1185">Reference proteome</keyword>
<dbReference type="PRINTS" id="PR00313">
    <property type="entry name" value="CABNDNGRPT"/>
</dbReference>
<organism evidence="3 6">
    <name type="scientific">Methylopila capsulata</name>
    <dbReference type="NCBI Taxonomy" id="61654"/>
    <lineage>
        <taxon>Bacteria</taxon>
        <taxon>Pseudomonadati</taxon>
        <taxon>Pseudomonadota</taxon>
        <taxon>Alphaproteobacteria</taxon>
        <taxon>Hyphomicrobiales</taxon>
        <taxon>Methylopilaceae</taxon>
        <taxon>Methylopila</taxon>
    </lineage>
</organism>
<evidence type="ECO:0000313" key="3">
    <source>
        <dbReference type="EMBL" id="GLK55983.1"/>
    </source>
</evidence>
<comment type="caution">
    <text evidence="3">The sequence shown here is derived from an EMBL/GenBank/DDBJ whole genome shotgun (WGS) entry which is preliminary data.</text>
</comment>
<dbReference type="EMBL" id="BSFF01000002">
    <property type="protein sequence ID" value="GLK55983.1"/>
    <property type="molecule type" value="Genomic_DNA"/>
</dbReference>
<dbReference type="RefSeq" id="WP_204949083.1">
    <property type="nucleotide sequence ID" value="NZ_BSFF01000002.1"/>
</dbReference>
<reference evidence="4 5" key="2">
    <citation type="submission" date="2021-01" db="EMBL/GenBank/DDBJ databases">
        <title>Genomic Encyclopedia of Type Strains, Phase IV (KMG-IV): sequencing the most valuable type-strain genomes for metagenomic binning, comparative biology and taxonomic classification.</title>
        <authorList>
            <person name="Goeker M."/>
        </authorList>
    </citation>
    <scope>NUCLEOTIDE SEQUENCE [LARGE SCALE GENOMIC DNA]</scope>
    <source>
        <strain evidence="4 5">DSM 6130</strain>
    </source>
</reference>
<dbReference type="GO" id="GO:0005576">
    <property type="term" value="C:extracellular region"/>
    <property type="evidence" value="ECO:0007669"/>
    <property type="project" value="UniProtKB-SubCell"/>
</dbReference>
<evidence type="ECO:0000256" key="1">
    <source>
        <dbReference type="ARBA" id="ARBA00004613"/>
    </source>
</evidence>
<reference evidence="3" key="1">
    <citation type="journal article" date="2014" name="Int. J. Syst. Evol. Microbiol.">
        <title>Complete genome sequence of Corynebacterium casei LMG S-19264T (=DSM 44701T), isolated from a smear-ripened cheese.</title>
        <authorList>
            <consortium name="US DOE Joint Genome Institute (JGI-PGF)"/>
            <person name="Walter F."/>
            <person name="Albersmeier A."/>
            <person name="Kalinowski J."/>
            <person name="Ruckert C."/>
        </authorList>
    </citation>
    <scope>NUCLEOTIDE SEQUENCE</scope>
    <source>
        <strain evidence="3">VKM B-1606</strain>
    </source>
</reference>
<dbReference type="InterPro" id="IPR011049">
    <property type="entry name" value="Serralysin-like_metalloprot_C"/>
</dbReference>
<dbReference type="EMBL" id="JAFBCY010000001">
    <property type="protein sequence ID" value="MBM7850688.1"/>
    <property type="molecule type" value="Genomic_DNA"/>
</dbReference>
<proteinExistence type="predicted"/>
<dbReference type="Proteomes" id="UP000758856">
    <property type="component" value="Unassembled WGS sequence"/>
</dbReference>
<sequence>MAQPVNDNIENAIVIAGDGFSFTGTTADATLQVGEPSAYDGDEYADNDADDSVWFVYTASTTGTVVLETEGFNSSFGYNLFLSPDGSSSFASLQEFKSGASFGSSEFYEEFSVVAGETYYIRFASYGYSNGDYTLIQSSGPAGVLPQIVDGGTDTLGAFGDGVHEMIGGDGDDTYYVDNVGDVVTEMGGEGFDTIRTTVDFTLPANVERIVIEGATGRTATGNAFDNTLIGGAGDDTLYGLAGNDILKGRGGSDTMVGGEGDDVYYVDSASDVVTELDGEGYDAVYTTVSLELADNVEKAVVQSASGLEVIGNDLDNSLTGGAGGDRLVGGAGADLISGKAGDDTLSGGEGKDRLAGGAGADVFLFETLSDAGDVITDFVVGEDKIGFGASFDADLLSDPGQFASNLKGVATEADDRLIYSTKTGRLFYDADGSGSGQAVLLATLKGAPELGYGDFISFAPV</sequence>
<dbReference type="SUPFAM" id="SSF51120">
    <property type="entry name" value="beta-Roll"/>
    <property type="match status" value="2"/>
</dbReference>
<accession>A0A9W6IT25</accession>
<dbReference type="PROSITE" id="PS00330">
    <property type="entry name" value="HEMOLYSIN_CALCIUM"/>
    <property type="match status" value="2"/>
</dbReference>
<dbReference type="PANTHER" id="PTHR38340:SF1">
    <property type="entry name" value="S-LAYER PROTEIN"/>
    <property type="match status" value="1"/>
</dbReference>
<dbReference type="InterPro" id="IPR001343">
    <property type="entry name" value="Hemolysn_Ca-bd"/>
</dbReference>
<dbReference type="Pfam" id="PF00353">
    <property type="entry name" value="HemolysinCabind"/>
    <property type="match status" value="2"/>
</dbReference>
<dbReference type="AlphaFoldDB" id="A0A9W6IT25"/>
<dbReference type="InterPro" id="IPR018511">
    <property type="entry name" value="Hemolysin-typ_Ca-bd_CS"/>
</dbReference>
<gene>
    <name evidence="3" type="ORF">GCM10008170_20020</name>
    <name evidence="4" type="ORF">JOD31_000900</name>
</gene>
<dbReference type="GO" id="GO:0005509">
    <property type="term" value="F:calcium ion binding"/>
    <property type="evidence" value="ECO:0007669"/>
    <property type="project" value="InterPro"/>
</dbReference>
<dbReference type="Gene3D" id="2.150.10.10">
    <property type="entry name" value="Serralysin-like metalloprotease, C-terminal"/>
    <property type="match status" value="1"/>
</dbReference>
<evidence type="ECO:0000313" key="5">
    <source>
        <dbReference type="Proteomes" id="UP000758856"/>
    </source>
</evidence>
<protein>
    <submittedName>
        <fullName evidence="4">Ca2+-binding RTX toxin-like protein</fullName>
    </submittedName>
</protein>
<dbReference type="Gene3D" id="2.60.120.380">
    <property type="match status" value="1"/>
</dbReference>
<dbReference type="PANTHER" id="PTHR38340">
    <property type="entry name" value="S-LAYER PROTEIN"/>
    <property type="match status" value="1"/>
</dbReference>
<keyword evidence="2" id="KW-0964">Secreted</keyword>
<dbReference type="Proteomes" id="UP001143400">
    <property type="component" value="Unassembled WGS sequence"/>
</dbReference>